<dbReference type="EMBL" id="JAAOAM010000270">
    <property type="protein sequence ID" value="KAF5535766.1"/>
    <property type="molecule type" value="Genomic_DNA"/>
</dbReference>
<reference evidence="1 2" key="1">
    <citation type="submission" date="2020-05" db="EMBL/GenBank/DDBJ databases">
        <title>Identification and distribution of gene clusters putatively required for synthesis of sphingolipid metabolism inhibitors in phylogenetically diverse species of the filamentous fungus Fusarium.</title>
        <authorList>
            <person name="Kim H.-S."/>
            <person name="Busman M."/>
            <person name="Brown D.W."/>
            <person name="Divon H."/>
            <person name="Uhlig S."/>
            <person name="Proctor R.H."/>
        </authorList>
    </citation>
    <scope>NUCLEOTIDE SEQUENCE [LARGE SCALE GENOMIC DNA]</scope>
    <source>
        <strain evidence="1 2">NRRL 53147</strain>
    </source>
</reference>
<sequence>MQQIIHRLTSKTYPPITGIKVLPDLQLSCNCPATFNAFTISATSLPAILELKMSTNHDSTNVANFFISDNKRLGASTNGIYSYDFIYKYWPGDKVYIVNSGGKAGPYKVESADGGKYVLCDDYGITANGGQSYLEDELELYDPFA</sequence>
<keyword evidence="2" id="KW-1185">Reference proteome</keyword>
<organism evidence="1 2">
    <name type="scientific">Fusarium mexicanum</name>
    <dbReference type="NCBI Taxonomy" id="751941"/>
    <lineage>
        <taxon>Eukaryota</taxon>
        <taxon>Fungi</taxon>
        <taxon>Dikarya</taxon>
        <taxon>Ascomycota</taxon>
        <taxon>Pezizomycotina</taxon>
        <taxon>Sordariomycetes</taxon>
        <taxon>Hypocreomycetidae</taxon>
        <taxon>Hypocreales</taxon>
        <taxon>Nectriaceae</taxon>
        <taxon>Fusarium</taxon>
        <taxon>Fusarium fujikuroi species complex</taxon>
    </lineage>
</organism>
<proteinExistence type="predicted"/>
<dbReference type="AlphaFoldDB" id="A0A8H5IFC5"/>
<gene>
    <name evidence="1" type="ORF">FMEXI_10672</name>
</gene>
<protein>
    <submittedName>
        <fullName evidence="1">Uncharacterized protein</fullName>
    </submittedName>
</protein>
<evidence type="ECO:0000313" key="2">
    <source>
        <dbReference type="Proteomes" id="UP000522262"/>
    </source>
</evidence>
<accession>A0A8H5IFC5</accession>
<dbReference type="Proteomes" id="UP000522262">
    <property type="component" value="Unassembled WGS sequence"/>
</dbReference>
<comment type="caution">
    <text evidence="1">The sequence shown here is derived from an EMBL/GenBank/DDBJ whole genome shotgun (WGS) entry which is preliminary data.</text>
</comment>
<evidence type="ECO:0000313" key="1">
    <source>
        <dbReference type="EMBL" id="KAF5535766.1"/>
    </source>
</evidence>
<name>A0A8H5IFC5_9HYPO</name>